<evidence type="ECO:0000313" key="1">
    <source>
        <dbReference type="EMBL" id="CAD8108154.1"/>
    </source>
</evidence>
<gene>
    <name evidence="1" type="ORF">PSON_ATCC_30995.1.T0900156</name>
</gene>
<proteinExistence type="predicted"/>
<evidence type="ECO:0000313" key="2">
    <source>
        <dbReference type="Proteomes" id="UP000692954"/>
    </source>
</evidence>
<name>A0A8S1PYA8_9CILI</name>
<dbReference type="Proteomes" id="UP000692954">
    <property type="component" value="Unassembled WGS sequence"/>
</dbReference>
<organism evidence="1 2">
    <name type="scientific">Paramecium sonneborni</name>
    <dbReference type="NCBI Taxonomy" id="65129"/>
    <lineage>
        <taxon>Eukaryota</taxon>
        <taxon>Sar</taxon>
        <taxon>Alveolata</taxon>
        <taxon>Ciliophora</taxon>
        <taxon>Intramacronucleata</taxon>
        <taxon>Oligohymenophorea</taxon>
        <taxon>Peniculida</taxon>
        <taxon>Parameciidae</taxon>
        <taxon>Paramecium</taxon>
    </lineage>
</organism>
<protein>
    <submittedName>
        <fullName evidence="1">Uncharacterized protein</fullName>
    </submittedName>
</protein>
<keyword evidence="2" id="KW-1185">Reference proteome</keyword>
<dbReference type="AlphaFoldDB" id="A0A8S1PYA8"/>
<reference evidence="1" key="1">
    <citation type="submission" date="2021-01" db="EMBL/GenBank/DDBJ databases">
        <authorList>
            <consortium name="Genoscope - CEA"/>
            <person name="William W."/>
        </authorList>
    </citation>
    <scope>NUCLEOTIDE SEQUENCE</scope>
</reference>
<dbReference type="EMBL" id="CAJJDN010000090">
    <property type="protein sequence ID" value="CAD8108154.1"/>
    <property type="molecule type" value="Genomic_DNA"/>
</dbReference>
<comment type="caution">
    <text evidence="1">The sequence shown here is derived from an EMBL/GenBank/DDBJ whole genome shotgun (WGS) entry which is preliminary data.</text>
</comment>
<accession>A0A8S1PYA8</accession>
<sequence>MKLENIDNKIEKNRKVFKKYINEGLNILIFGNKLQLAYKESGYETLILQTPKPPMDNENSLVIKLIMNKHSSIQLLIIHYLIQLIILLKCINANKIIE</sequence>